<dbReference type="Proteomes" id="UP001335648">
    <property type="component" value="Unassembled WGS sequence"/>
</dbReference>
<dbReference type="EMBL" id="JAULUE010002052">
    <property type="protein sequence ID" value="KAK5898714.1"/>
    <property type="molecule type" value="Genomic_DNA"/>
</dbReference>
<dbReference type="InterPro" id="IPR023262">
    <property type="entry name" value="AROS"/>
</dbReference>
<dbReference type="PANTHER" id="PTHR31454:SF2">
    <property type="entry name" value="ACTIVE REGULATOR OF SIRT1"/>
    <property type="match status" value="1"/>
</dbReference>
<proteinExistence type="inferred from homology"/>
<dbReference type="Pfam" id="PF15684">
    <property type="entry name" value="AROS"/>
    <property type="match status" value="1"/>
</dbReference>
<keyword evidence="8" id="KW-1185">Reference proteome</keyword>
<evidence type="ECO:0000256" key="3">
    <source>
        <dbReference type="ARBA" id="ARBA00016855"/>
    </source>
</evidence>
<dbReference type="GO" id="GO:0005730">
    <property type="term" value="C:nucleolus"/>
    <property type="evidence" value="ECO:0007669"/>
    <property type="project" value="UniProtKB-SubCell"/>
</dbReference>
<evidence type="ECO:0000256" key="1">
    <source>
        <dbReference type="ARBA" id="ARBA00004604"/>
    </source>
</evidence>
<keyword evidence="4" id="KW-0539">Nucleus</keyword>
<evidence type="ECO:0000256" key="2">
    <source>
        <dbReference type="ARBA" id="ARBA00007318"/>
    </source>
</evidence>
<evidence type="ECO:0000256" key="4">
    <source>
        <dbReference type="ARBA" id="ARBA00023242"/>
    </source>
</evidence>
<evidence type="ECO:0000313" key="7">
    <source>
        <dbReference type="EMBL" id="KAK5898714.1"/>
    </source>
</evidence>
<feature type="region of interest" description="Disordered" evidence="6">
    <location>
        <begin position="111"/>
        <end position="142"/>
    </location>
</feature>
<dbReference type="PRINTS" id="PR02029">
    <property type="entry name" value="ACTREGSIRT1"/>
</dbReference>
<reference evidence="7 8" key="1">
    <citation type="journal article" date="2023" name="Mol. Biol. Evol.">
        <title>Genomics of Secondarily Temperate Adaptation in the Only Non-Antarctic Icefish.</title>
        <authorList>
            <person name="Rivera-Colon A.G."/>
            <person name="Rayamajhi N."/>
            <person name="Minhas B.F."/>
            <person name="Madrigal G."/>
            <person name="Bilyk K.T."/>
            <person name="Yoon V."/>
            <person name="Hune M."/>
            <person name="Gregory S."/>
            <person name="Cheng C.H.C."/>
            <person name="Catchen J.M."/>
        </authorList>
    </citation>
    <scope>NUCLEOTIDE SEQUENCE [LARGE SCALE GENOMIC DNA]</scope>
    <source>
        <strain evidence="7">JC2023a</strain>
    </source>
</reference>
<dbReference type="PANTHER" id="PTHR31454">
    <property type="entry name" value="ACTIVE REGULATOR OF SIRT1"/>
    <property type="match status" value="1"/>
</dbReference>
<dbReference type="GO" id="GO:0019899">
    <property type="term" value="F:enzyme binding"/>
    <property type="evidence" value="ECO:0007669"/>
    <property type="project" value="TreeGrafter"/>
</dbReference>
<comment type="similarity">
    <text evidence="2">Belongs to the AROS family.</text>
</comment>
<evidence type="ECO:0000256" key="5">
    <source>
        <dbReference type="ARBA" id="ARBA00032748"/>
    </source>
</evidence>
<evidence type="ECO:0000256" key="6">
    <source>
        <dbReference type="SAM" id="MobiDB-lite"/>
    </source>
</evidence>
<accession>A0AAN8H0G6</accession>
<feature type="compositionally biased region" description="Basic and acidic residues" evidence="6">
    <location>
        <begin position="133"/>
        <end position="142"/>
    </location>
</feature>
<name>A0AAN8H0G6_9TELE</name>
<sequence>MSASLVRRGLELLNEDIKDVSKEKKTKKKKTTTPSPVDVMDLVSSKRSGVTKQKKRLQGQMGPGRNKATVKDKRIKSAVEEFRKKQKKSQLSVNLKYFMEDVDKARDSDAAKILSHNSGRQSRNRPDAPAPKTPEKESLFTEKEFQQFQKEYFGRTVEEEK</sequence>
<comment type="caution">
    <text evidence="7">The sequence shown here is derived from an EMBL/GenBank/DDBJ whole genome shotgun (WGS) entry which is preliminary data.</text>
</comment>
<gene>
    <name evidence="7" type="ORF">CesoFtcFv8_008264</name>
</gene>
<evidence type="ECO:0000313" key="8">
    <source>
        <dbReference type="Proteomes" id="UP001335648"/>
    </source>
</evidence>
<comment type="subcellular location">
    <subcellularLocation>
        <location evidence="1">Nucleus</location>
        <location evidence="1">Nucleolus</location>
    </subcellularLocation>
</comment>
<feature type="region of interest" description="Disordered" evidence="6">
    <location>
        <begin position="16"/>
        <end position="73"/>
    </location>
</feature>
<protein>
    <recommendedName>
        <fullName evidence="3">Active regulator of SIRT1</fullName>
    </recommendedName>
    <alternativeName>
        <fullName evidence="5">40S ribosomal protein S19-binding protein 1</fullName>
    </alternativeName>
</protein>
<dbReference type="AlphaFoldDB" id="A0AAN8H0G6"/>
<organism evidence="7 8">
    <name type="scientific">Champsocephalus esox</name>
    <name type="common">pike icefish</name>
    <dbReference type="NCBI Taxonomy" id="159716"/>
    <lineage>
        <taxon>Eukaryota</taxon>
        <taxon>Metazoa</taxon>
        <taxon>Chordata</taxon>
        <taxon>Craniata</taxon>
        <taxon>Vertebrata</taxon>
        <taxon>Euteleostomi</taxon>
        <taxon>Actinopterygii</taxon>
        <taxon>Neopterygii</taxon>
        <taxon>Teleostei</taxon>
        <taxon>Neoteleostei</taxon>
        <taxon>Acanthomorphata</taxon>
        <taxon>Eupercaria</taxon>
        <taxon>Perciformes</taxon>
        <taxon>Notothenioidei</taxon>
        <taxon>Channichthyidae</taxon>
        <taxon>Champsocephalus</taxon>
    </lineage>
</organism>